<organism evidence="1 2">
    <name type="scientific">Rhodopseudomonas palustris</name>
    <dbReference type="NCBI Taxonomy" id="1076"/>
    <lineage>
        <taxon>Bacteria</taxon>
        <taxon>Pseudomonadati</taxon>
        <taxon>Pseudomonadota</taxon>
        <taxon>Alphaproteobacteria</taxon>
        <taxon>Hyphomicrobiales</taxon>
        <taxon>Nitrobacteraceae</taxon>
        <taxon>Rhodopseudomonas</taxon>
    </lineage>
</organism>
<dbReference type="SUPFAM" id="SSF52540">
    <property type="entry name" value="P-loop containing nucleoside triphosphate hydrolases"/>
    <property type="match status" value="1"/>
</dbReference>
<dbReference type="AlphaFoldDB" id="A0A0D7F6A2"/>
<name>A0A0D7F6A2_RHOPL</name>
<proteinExistence type="predicted"/>
<dbReference type="PATRIC" id="fig|1076.23.peg.198"/>
<gene>
    <name evidence="1" type="ORF">OO17_05440</name>
</gene>
<sequence>MTETVAVRIVDVHYDIKMHRPSVIDGFVDRLRFGRREQPKRPARLRIGPVNLQILPGVVFGLAVSHALLRSKLFASIEGRETPATGTVEVSGKVSSASQIRTELAPALSVSNALMAALLIGAGGADAAKRRLEAAFLFAGLLDLAYVSIGDISEVDRAKLAVAACLFGEADIFLLDEMSLLFNREMLEKICGRAALLAAEGKTVILASSNDDWLKGSCGQVANLGNLYKTKKSTLLQI</sequence>
<dbReference type="EMBL" id="JXXE01000100">
    <property type="protein sequence ID" value="KIZ47232.1"/>
    <property type="molecule type" value="Genomic_DNA"/>
</dbReference>
<comment type="caution">
    <text evidence="1">The sequence shown here is derived from an EMBL/GenBank/DDBJ whole genome shotgun (WGS) entry which is preliminary data.</text>
</comment>
<dbReference type="Proteomes" id="UP000032515">
    <property type="component" value="Unassembled WGS sequence"/>
</dbReference>
<evidence type="ECO:0000313" key="1">
    <source>
        <dbReference type="EMBL" id="KIZ47232.1"/>
    </source>
</evidence>
<protein>
    <recommendedName>
        <fullName evidence="3">ABC transporter domain-containing protein</fullName>
    </recommendedName>
</protein>
<dbReference type="InterPro" id="IPR027417">
    <property type="entry name" value="P-loop_NTPase"/>
</dbReference>
<dbReference type="Gene3D" id="3.40.50.300">
    <property type="entry name" value="P-loop containing nucleotide triphosphate hydrolases"/>
    <property type="match status" value="1"/>
</dbReference>
<evidence type="ECO:0008006" key="3">
    <source>
        <dbReference type="Google" id="ProtNLM"/>
    </source>
</evidence>
<accession>A0A0D7F6A2</accession>
<reference evidence="1 2" key="1">
    <citation type="submission" date="2014-11" db="EMBL/GenBank/DDBJ databases">
        <title>Genomics and ecophysiology of heterotrophic nitrogen fixing bacteria isolated from estuarine surface water.</title>
        <authorList>
            <person name="Bentzon-Tilia M."/>
            <person name="Severin I."/>
            <person name="Hansen L.H."/>
            <person name="Riemann L."/>
        </authorList>
    </citation>
    <scope>NUCLEOTIDE SEQUENCE [LARGE SCALE GENOMIC DNA]</scope>
    <source>
        <strain evidence="1 2">BAL398</strain>
    </source>
</reference>
<evidence type="ECO:0000313" key="2">
    <source>
        <dbReference type="Proteomes" id="UP000032515"/>
    </source>
</evidence>